<organism evidence="2 3">
    <name type="scientific">Micromonas commoda (strain RCC299 / NOUM17 / CCMP2709)</name>
    <name type="common">Picoplanktonic green alga</name>
    <dbReference type="NCBI Taxonomy" id="296587"/>
    <lineage>
        <taxon>Eukaryota</taxon>
        <taxon>Viridiplantae</taxon>
        <taxon>Chlorophyta</taxon>
        <taxon>Mamiellophyceae</taxon>
        <taxon>Mamiellales</taxon>
        <taxon>Mamiellaceae</taxon>
        <taxon>Micromonas</taxon>
    </lineage>
</organism>
<accession>C1EGM5</accession>
<feature type="compositionally biased region" description="Basic and acidic residues" evidence="1">
    <location>
        <begin position="44"/>
        <end position="54"/>
    </location>
</feature>
<dbReference type="EMBL" id="CP001332">
    <property type="protein sequence ID" value="ACO67352.1"/>
    <property type="molecule type" value="Genomic_DNA"/>
</dbReference>
<feature type="region of interest" description="Disordered" evidence="1">
    <location>
        <begin position="44"/>
        <end position="70"/>
    </location>
</feature>
<sequence>MVSQSGPAEDARFRLVWRETEKSWTPALVAALLGLDLEVDAADDMGRPHDEGEKASAVGPPRHGRARVSGCPGTEVTVEVPTLRDLKLALSFNGLEVPLTHGYRHYRLQPSPPHDNISDAQVPGEDPPLVAQLAPLSTEEILTRLKKARREDDTSPPSKRRKAQAKGSKNKTLAHALAVNDLARAMGGVRPVYRCPGAAPLRPADFDELRGKLLEALRDFQDFFDNPQRKGVRSRRYLVLKRKAVDDAEKFRRRSVVDVPDRCRSEMVGTGNKVRERARVWSLCEEALRTFFLEGRHPEYDSLAITSDFRGSPHVDKKDTSHQYVLALGDFEGGELCVEAGEGGEKTLAVDVKNRLGRLDGRVPHWVSGWTGERFSLVFFRTGGTPTPIEPVDAHVRWMKSQSIGS</sequence>
<protein>
    <submittedName>
        <fullName evidence="2">Uncharacterized protein</fullName>
    </submittedName>
</protein>
<evidence type="ECO:0000313" key="3">
    <source>
        <dbReference type="Proteomes" id="UP000002009"/>
    </source>
</evidence>
<dbReference type="RefSeq" id="XP_002506094.1">
    <property type="nucleotide sequence ID" value="XM_002506048.1"/>
</dbReference>
<name>C1EGM5_MICCC</name>
<keyword evidence="3" id="KW-1185">Reference proteome</keyword>
<dbReference type="OrthoDB" id="415691at2759"/>
<dbReference type="GeneID" id="8249023"/>
<feature type="region of interest" description="Disordered" evidence="1">
    <location>
        <begin position="146"/>
        <end position="170"/>
    </location>
</feature>
<dbReference type="InParanoid" id="C1EGM5"/>
<proteinExistence type="predicted"/>
<dbReference type="Proteomes" id="UP000002009">
    <property type="component" value="Chromosome 14"/>
</dbReference>
<dbReference type="AlphaFoldDB" id="C1EGM5"/>
<gene>
    <name evidence="2" type="ORF">MICPUN_63926</name>
</gene>
<evidence type="ECO:0000256" key="1">
    <source>
        <dbReference type="SAM" id="MobiDB-lite"/>
    </source>
</evidence>
<dbReference type="KEGG" id="mis:MICPUN_63926"/>
<reference evidence="2 3" key="1">
    <citation type="journal article" date="2009" name="Science">
        <title>Green evolution and dynamic adaptations revealed by genomes of the marine picoeukaryotes Micromonas.</title>
        <authorList>
            <person name="Worden A.Z."/>
            <person name="Lee J.H."/>
            <person name="Mock T."/>
            <person name="Rouze P."/>
            <person name="Simmons M.P."/>
            <person name="Aerts A.L."/>
            <person name="Allen A.E."/>
            <person name="Cuvelier M.L."/>
            <person name="Derelle E."/>
            <person name="Everett M.V."/>
            <person name="Foulon E."/>
            <person name="Grimwood J."/>
            <person name="Gundlach H."/>
            <person name="Henrissat B."/>
            <person name="Napoli C."/>
            <person name="McDonald S.M."/>
            <person name="Parker M.S."/>
            <person name="Rombauts S."/>
            <person name="Salamov A."/>
            <person name="Von Dassow P."/>
            <person name="Badger J.H."/>
            <person name="Coutinho P.M."/>
            <person name="Demir E."/>
            <person name="Dubchak I."/>
            <person name="Gentemann C."/>
            <person name="Eikrem W."/>
            <person name="Gready J.E."/>
            <person name="John U."/>
            <person name="Lanier W."/>
            <person name="Lindquist E.A."/>
            <person name="Lucas S."/>
            <person name="Mayer K.F."/>
            <person name="Moreau H."/>
            <person name="Not F."/>
            <person name="Otillar R."/>
            <person name="Panaud O."/>
            <person name="Pangilinan J."/>
            <person name="Paulsen I."/>
            <person name="Piegu B."/>
            <person name="Poliakov A."/>
            <person name="Robbens S."/>
            <person name="Schmutz J."/>
            <person name="Toulza E."/>
            <person name="Wyss T."/>
            <person name="Zelensky A."/>
            <person name="Zhou K."/>
            <person name="Armbrust E.V."/>
            <person name="Bhattacharya D."/>
            <person name="Goodenough U.W."/>
            <person name="Van de Peer Y."/>
            <person name="Grigoriev I.V."/>
        </authorList>
    </citation>
    <scope>NUCLEOTIDE SEQUENCE [LARGE SCALE GENOMIC DNA]</scope>
    <source>
        <strain evidence="3">RCC299 / NOUM17</strain>
    </source>
</reference>
<evidence type="ECO:0000313" key="2">
    <source>
        <dbReference type="EMBL" id="ACO67352.1"/>
    </source>
</evidence>